<feature type="region of interest" description="Disordered" evidence="1">
    <location>
        <begin position="153"/>
        <end position="176"/>
    </location>
</feature>
<dbReference type="PATRIC" id="fig|1234597.4.peg.4671"/>
<feature type="compositionally biased region" description="Basic and acidic residues" evidence="1">
    <location>
        <begin position="166"/>
        <end position="176"/>
    </location>
</feature>
<sequence length="354" mass="37955">MTTARSVRTGIQLYAGHEVGRPDMSVVRVYRDASEVFAPESLQSFSHAPVTIDHPDEAVTADNWKELSAGEVSTAAKQDGEWIMLPLILKDKKAIQAVENDKRELSAGYTCDLDWAAGMTADGQPYDAQQRNIRINHLAIVDRARAGSQARIGDGASWGAMPVQQDSKKEKSMSDKPLKTVTVDGLSIEVTDQGAQVITKLQKQLADADAAQAKLASDHDAAIKAKDGELAKKDAEIDALKAKVLDGAALDAAVQARGDLIAKAKAIAPEVKTDGLSDAAIRKAVVVAKLGDAMGDKGEAYIDARFDILAEDAAGTETLRSAISTIKNVNSNDAVSQYEDSRQKYLDRLNRKQA</sequence>
<proteinExistence type="predicted"/>
<evidence type="ECO:0000256" key="1">
    <source>
        <dbReference type="SAM" id="MobiDB-lite"/>
    </source>
</evidence>
<name>M5JU81_9HYPH</name>
<accession>M5JU81</accession>
<organism evidence="2 3">
    <name type="scientific">Brucella intermedia M86</name>
    <dbReference type="NCBI Taxonomy" id="1234597"/>
    <lineage>
        <taxon>Bacteria</taxon>
        <taxon>Pseudomonadati</taxon>
        <taxon>Pseudomonadota</taxon>
        <taxon>Alphaproteobacteria</taxon>
        <taxon>Hyphomicrobiales</taxon>
        <taxon>Brucellaceae</taxon>
        <taxon>Brucella/Ochrobactrum group</taxon>
        <taxon>Brucella</taxon>
    </lineage>
</organism>
<comment type="caution">
    <text evidence="2">The sequence shown here is derived from an EMBL/GenBank/DDBJ whole genome shotgun (WGS) entry which is preliminary data.</text>
</comment>
<dbReference type="InterPro" id="IPR016913">
    <property type="entry name" value="UCP029215"/>
</dbReference>
<evidence type="ECO:0008006" key="4">
    <source>
        <dbReference type="Google" id="ProtNLM"/>
    </source>
</evidence>
<dbReference type="PIRSF" id="PIRSF029215">
    <property type="entry name" value="UCP029215"/>
    <property type="match status" value="1"/>
</dbReference>
<gene>
    <name evidence="2" type="ORF">D584_22681</name>
</gene>
<dbReference type="EMBL" id="AOGE01000073">
    <property type="protein sequence ID" value="ELT46841.1"/>
    <property type="molecule type" value="Genomic_DNA"/>
</dbReference>
<reference evidence="2 3" key="1">
    <citation type="journal article" date="2013" name="Gut Pathog.">
        <title>Draft genome of Ochrobactrum intermedium strain M86 isolated from non-ulcer dyspeptic individual from India.</title>
        <authorList>
            <person name="Kulkarni G."/>
            <person name="Dhotre D."/>
            <person name="Dharne M."/>
            <person name="Shetty S."/>
            <person name="Chowdhury S."/>
            <person name="Misra V."/>
            <person name="Misra S."/>
            <person name="Patole M."/>
            <person name="Shouche Y."/>
        </authorList>
    </citation>
    <scope>NUCLEOTIDE SEQUENCE [LARGE SCALE GENOMIC DNA]</scope>
    <source>
        <strain evidence="2 3">M86</strain>
    </source>
</reference>
<dbReference type="Proteomes" id="UP000011971">
    <property type="component" value="Unassembled WGS sequence"/>
</dbReference>
<protein>
    <recommendedName>
        <fullName evidence="4">DUF2213 domain-containing protein</fullName>
    </recommendedName>
</protein>
<dbReference type="Pfam" id="PF09979">
    <property type="entry name" value="DUF2213"/>
    <property type="match status" value="1"/>
</dbReference>
<evidence type="ECO:0000313" key="2">
    <source>
        <dbReference type="EMBL" id="ELT46841.1"/>
    </source>
</evidence>
<dbReference type="AlphaFoldDB" id="M5JU81"/>
<evidence type="ECO:0000313" key="3">
    <source>
        <dbReference type="Proteomes" id="UP000011971"/>
    </source>
</evidence>